<feature type="transmembrane region" description="Helical" evidence="1">
    <location>
        <begin position="242"/>
        <end position="262"/>
    </location>
</feature>
<evidence type="ECO:0000313" key="4">
    <source>
        <dbReference type="Proteomes" id="UP000184699"/>
    </source>
</evidence>
<dbReference type="Proteomes" id="UP000184699">
    <property type="component" value="Unassembled WGS sequence"/>
</dbReference>
<organism evidence="3 4">
    <name type="scientific">Agromyces cerinus subsp. cerinus</name>
    <dbReference type="NCBI Taxonomy" id="232089"/>
    <lineage>
        <taxon>Bacteria</taxon>
        <taxon>Bacillati</taxon>
        <taxon>Actinomycetota</taxon>
        <taxon>Actinomycetes</taxon>
        <taxon>Micrococcales</taxon>
        <taxon>Microbacteriaceae</taxon>
        <taxon>Agromyces</taxon>
    </lineage>
</organism>
<protein>
    <submittedName>
        <fullName evidence="3">Fatty acid desaturase</fullName>
    </submittedName>
</protein>
<dbReference type="Pfam" id="PF00487">
    <property type="entry name" value="FA_desaturase"/>
    <property type="match status" value="1"/>
</dbReference>
<feature type="transmembrane region" description="Helical" evidence="1">
    <location>
        <begin position="116"/>
        <end position="136"/>
    </location>
</feature>
<dbReference type="EMBL" id="FSRJ01000001">
    <property type="protein sequence ID" value="SIN68924.1"/>
    <property type="molecule type" value="Genomic_DNA"/>
</dbReference>
<dbReference type="PANTHER" id="PTHR19353:SF19">
    <property type="entry name" value="DELTA(5) FATTY ACID DESATURASE C-RELATED"/>
    <property type="match status" value="1"/>
</dbReference>
<dbReference type="PANTHER" id="PTHR19353">
    <property type="entry name" value="FATTY ACID DESATURASE 2"/>
    <property type="match status" value="1"/>
</dbReference>
<dbReference type="GO" id="GO:0016717">
    <property type="term" value="F:oxidoreductase activity, acting on paired donors, with oxidation of a pair of donors resulting in the reduction of molecular oxygen to two molecules of water"/>
    <property type="evidence" value="ECO:0007669"/>
    <property type="project" value="TreeGrafter"/>
</dbReference>
<feature type="transmembrane region" description="Helical" evidence="1">
    <location>
        <begin position="61"/>
        <end position="79"/>
    </location>
</feature>
<feature type="domain" description="Fatty acid desaturase" evidence="2">
    <location>
        <begin position="81"/>
        <end position="340"/>
    </location>
</feature>
<sequence>MSLQVVERPDGALGTMSPVILTAGRRREGVDPAQSGFAQLSRQIKAEGLLDRFVGFYVRKAVFWTVVLGAVIAASVMIGDSWWQLVVAAALGVIFTQFAFMAHEASHRQVFRSGPANDWAGLILANFVVGISYSWWMNKHTRHHGNPNVIGRDPDIVKDTISFLEEDAAESRGLVRMITRKQGYLFFPLLLLEGINLHVHGIRHVLGKGTVKRRGLEITLIAVRLIGTVALVFWAFPPLLAAVFLFVQLGVFGVYMGASFAPNHKGMPLIPRGMRVDFLERQVLTSRNIRGGKFMDSFMGGLNYQIEHHLFPSMARPALARTQQIVREYCRENDVRYTETGLVESYAIVIAYLNRVGLAARDPFDCPMINSYRRRD</sequence>
<evidence type="ECO:0000313" key="3">
    <source>
        <dbReference type="EMBL" id="SIN68924.1"/>
    </source>
</evidence>
<reference evidence="4" key="1">
    <citation type="submission" date="2016-11" db="EMBL/GenBank/DDBJ databases">
        <authorList>
            <person name="Varghese N."/>
            <person name="Submissions S."/>
        </authorList>
    </citation>
    <scope>NUCLEOTIDE SEQUENCE [LARGE SCALE GENOMIC DNA]</scope>
    <source>
        <strain evidence="4">DSM 8595</strain>
    </source>
</reference>
<keyword evidence="1" id="KW-1133">Transmembrane helix</keyword>
<proteinExistence type="predicted"/>
<keyword evidence="1" id="KW-0812">Transmembrane</keyword>
<feature type="transmembrane region" description="Helical" evidence="1">
    <location>
        <begin position="184"/>
        <end position="206"/>
    </location>
</feature>
<keyword evidence="1" id="KW-0472">Membrane</keyword>
<feature type="transmembrane region" description="Helical" evidence="1">
    <location>
        <begin position="218"/>
        <end position="236"/>
    </location>
</feature>
<dbReference type="AlphaFoldDB" id="A0A1N6DE51"/>
<accession>A0A1N6DE51</accession>
<dbReference type="InterPro" id="IPR005804">
    <property type="entry name" value="FA_desaturase_dom"/>
</dbReference>
<dbReference type="GO" id="GO:0016020">
    <property type="term" value="C:membrane"/>
    <property type="evidence" value="ECO:0007669"/>
    <property type="project" value="TreeGrafter"/>
</dbReference>
<dbReference type="CDD" id="cd03506">
    <property type="entry name" value="Delta6-FADS-like"/>
    <property type="match status" value="1"/>
</dbReference>
<name>A0A1N6DE51_9MICO</name>
<evidence type="ECO:0000256" key="1">
    <source>
        <dbReference type="SAM" id="Phobius"/>
    </source>
</evidence>
<dbReference type="PIRSF" id="PIRSF015921">
    <property type="entry name" value="FA_sphinglp_des"/>
    <property type="match status" value="1"/>
</dbReference>
<dbReference type="GO" id="GO:0008610">
    <property type="term" value="P:lipid biosynthetic process"/>
    <property type="evidence" value="ECO:0007669"/>
    <property type="project" value="UniProtKB-ARBA"/>
</dbReference>
<dbReference type="InterPro" id="IPR012171">
    <property type="entry name" value="Fatty_acid_desaturase"/>
</dbReference>
<keyword evidence="4" id="KW-1185">Reference proteome</keyword>
<evidence type="ECO:0000259" key="2">
    <source>
        <dbReference type="Pfam" id="PF00487"/>
    </source>
</evidence>
<gene>
    <name evidence="3" type="ORF">SAMN05443544_0072</name>
</gene>
<dbReference type="STRING" id="232089.SAMN05443544_0072"/>
<feature type="transmembrane region" description="Helical" evidence="1">
    <location>
        <begin position="85"/>
        <end position="104"/>
    </location>
</feature>